<dbReference type="CDD" id="cd06526">
    <property type="entry name" value="metazoan_ACD"/>
    <property type="match status" value="1"/>
</dbReference>
<feature type="compositionally biased region" description="Basic and acidic residues" evidence="3">
    <location>
        <begin position="154"/>
        <end position="164"/>
    </location>
</feature>
<feature type="region of interest" description="Disordered" evidence="3">
    <location>
        <begin position="154"/>
        <end position="186"/>
    </location>
</feature>
<evidence type="ECO:0000313" key="5">
    <source>
        <dbReference type="EMBL" id="CAF0809946.1"/>
    </source>
</evidence>
<evidence type="ECO:0000256" key="3">
    <source>
        <dbReference type="SAM" id="MobiDB-lite"/>
    </source>
</evidence>
<dbReference type="Gene3D" id="2.60.40.790">
    <property type="match status" value="2"/>
</dbReference>
<dbReference type="GO" id="GO:0005634">
    <property type="term" value="C:nucleus"/>
    <property type="evidence" value="ECO:0007669"/>
    <property type="project" value="TreeGrafter"/>
</dbReference>
<sequence>MACYKKCSPSACKSPWDCCMLPMGYRCCRSKSQPSKRKAPDSEPAAGANIDADKDKKCLEPTTARKKPDKFSVRVNIAGFDQKNVKVKAENGRITVEANQGDKKQHYGCGIQKVKNSYSLPKQADATRMTSQMISDKILLIEVPYGSSSKAVAFEETKKDKTQRPAESNQTPEDKTQRPAESNQTPEDSLADYIKRLMNADFHPCLVDIDGNGKALEMTIDVKKCPLEEIKISTENNELTVQGEHIRKEDGRSKRARFYRLTTLPDGAIIDKMKKELDKDGQLKVHIPLSNK</sequence>
<reference evidence="5" key="1">
    <citation type="submission" date="2021-02" db="EMBL/GenBank/DDBJ databases">
        <authorList>
            <person name="Nowell W R."/>
        </authorList>
    </citation>
    <scope>NUCLEOTIDE SEQUENCE</scope>
</reference>
<dbReference type="EMBL" id="CAJNOJ010000298">
    <property type="protein sequence ID" value="CAF1379926.1"/>
    <property type="molecule type" value="Genomic_DNA"/>
</dbReference>
<dbReference type="Proteomes" id="UP000663852">
    <property type="component" value="Unassembled WGS sequence"/>
</dbReference>
<dbReference type="Proteomes" id="UP000663828">
    <property type="component" value="Unassembled WGS sequence"/>
</dbReference>
<keyword evidence="7" id="KW-1185">Reference proteome</keyword>
<dbReference type="InterPro" id="IPR002068">
    <property type="entry name" value="A-crystallin/Hsp20_dom"/>
</dbReference>
<dbReference type="AlphaFoldDB" id="A0A813TF09"/>
<evidence type="ECO:0000313" key="7">
    <source>
        <dbReference type="Proteomes" id="UP000663828"/>
    </source>
</evidence>
<comment type="caution">
    <text evidence="5">The sequence shown here is derived from an EMBL/GenBank/DDBJ whole genome shotgun (WGS) entry which is preliminary data.</text>
</comment>
<evidence type="ECO:0000259" key="4">
    <source>
        <dbReference type="PROSITE" id="PS01031"/>
    </source>
</evidence>
<name>A0A813TF09_ADIRI</name>
<dbReference type="PANTHER" id="PTHR45640:SF26">
    <property type="entry name" value="RE23625P"/>
    <property type="match status" value="1"/>
</dbReference>
<feature type="domain" description="SHSP" evidence="4">
    <location>
        <begin position="53"/>
        <end position="160"/>
    </location>
</feature>
<dbReference type="Pfam" id="PF00011">
    <property type="entry name" value="HSP20"/>
    <property type="match status" value="2"/>
</dbReference>
<comment type="similarity">
    <text evidence="1 2">Belongs to the small heat shock protein (HSP20) family.</text>
</comment>
<evidence type="ECO:0000256" key="1">
    <source>
        <dbReference type="PROSITE-ProRule" id="PRU00285"/>
    </source>
</evidence>
<gene>
    <name evidence="6" type="ORF">EDS130_LOCUS34867</name>
    <name evidence="5" type="ORF">XAT740_LOCUS3411</name>
</gene>
<dbReference type="GO" id="GO:0005737">
    <property type="term" value="C:cytoplasm"/>
    <property type="evidence" value="ECO:0007669"/>
    <property type="project" value="TreeGrafter"/>
</dbReference>
<dbReference type="CDD" id="cd06464">
    <property type="entry name" value="ACD_sHsps-like"/>
    <property type="match status" value="1"/>
</dbReference>
<dbReference type="PROSITE" id="PS01031">
    <property type="entry name" value="SHSP"/>
    <property type="match status" value="2"/>
</dbReference>
<dbReference type="SUPFAM" id="SSF49764">
    <property type="entry name" value="HSP20-like chaperones"/>
    <property type="match status" value="2"/>
</dbReference>
<protein>
    <recommendedName>
        <fullName evidence="4">SHSP domain-containing protein</fullName>
    </recommendedName>
</protein>
<dbReference type="InterPro" id="IPR001436">
    <property type="entry name" value="Alpha-crystallin/sHSP_animal"/>
</dbReference>
<organism evidence="5 7">
    <name type="scientific">Adineta ricciae</name>
    <name type="common">Rotifer</name>
    <dbReference type="NCBI Taxonomy" id="249248"/>
    <lineage>
        <taxon>Eukaryota</taxon>
        <taxon>Metazoa</taxon>
        <taxon>Spiralia</taxon>
        <taxon>Gnathifera</taxon>
        <taxon>Rotifera</taxon>
        <taxon>Eurotatoria</taxon>
        <taxon>Bdelloidea</taxon>
        <taxon>Adinetida</taxon>
        <taxon>Adinetidae</taxon>
        <taxon>Adineta</taxon>
    </lineage>
</organism>
<proteinExistence type="inferred from homology"/>
<evidence type="ECO:0000313" key="6">
    <source>
        <dbReference type="EMBL" id="CAF1379926.1"/>
    </source>
</evidence>
<dbReference type="GO" id="GO:0009408">
    <property type="term" value="P:response to heat"/>
    <property type="evidence" value="ECO:0007669"/>
    <property type="project" value="TreeGrafter"/>
</dbReference>
<dbReference type="EMBL" id="CAJNOR010000130">
    <property type="protein sequence ID" value="CAF0809946.1"/>
    <property type="molecule type" value="Genomic_DNA"/>
</dbReference>
<evidence type="ECO:0000256" key="2">
    <source>
        <dbReference type="RuleBase" id="RU003616"/>
    </source>
</evidence>
<dbReference type="InterPro" id="IPR008978">
    <property type="entry name" value="HSP20-like_chaperone"/>
</dbReference>
<dbReference type="GO" id="GO:0042026">
    <property type="term" value="P:protein refolding"/>
    <property type="evidence" value="ECO:0007669"/>
    <property type="project" value="TreeGrafter"/>
</dbReference>
<feature type="domain" description="SHSP" evidence="4">
    <location>
        <begin position="197"/>
        <end position="292"/>
    </location>
</feature>
<dbReference type="GO" id="GO:0051082">
    <property type="term" value="F:unfolded protein binding"/>
    <property type="evidence" value="ECO:0007669"/>
    <property type="project" value="TreeGrafter"/>
</dbReference>
<dbReference type="OrthoDB" id="1431247at2759"/>
<dbReference type="PANTHER" id="PTHR45640">
    <property type="entry name" value="HEAT SHOCK PROTEIN HSP-12.2-RELATED"/>
    <property type="match status" value="1"/>
</dbReference>
<accession>A0A813TF09</accession>
<feature type="region of interest" description="Disordered" evidence="3">
    <location>
        <begin position="30"/>
        <end position="63"/>
    </location>
</feature>